<dbReference type="PANTHER" id="PTHR11544">
    <property type="entry name" value="COLD SHOCK DOMAIN CONTAINING PROTEINS"/>
    <property type="match status" value="1"/>
</dbReference>
<dbReference type="InterPro" id="IPR012340">
    <property type="entry name" value="NA-bd_OB-fold"/>
</dbReference>
<feature type="region of interest" description="Disordered" evidence="1">
    <location>
        <begin position="98"/>
        <end position="170"/>
    </location>
</feature>
<proteinExistence type="predicted"/>
<dbReference type="SMART" id="SM00357">
    <property type="entry name" value="CSP"/>
    <property type="match status" value="1"/>
</dbReference>
<dbReference type="InterPro" id="IPR002059">
    <property type="entry name" value="CSP_DNA-bd"/>
</dbReference>
<dbReference type="InterPro" id="IPR050181">
    <property type="entry name" value="Cold_shock_domain"/>
</dbReference>
<dbReference type="InterPro" id="IPR011129">
    <property type="entry name" value="CSD"/>
</dbReference>
<sequence>MSSTQEITETQPLRVIGQVKWFNNKAGYGFITVSDGEHANKDIFTHFSTIRVLNDQQYKYLVQGEYVEFDIIKSNNEAHEYQATNISGIKGGLLMCETRRNTRSPENGERETKSRPQKFVYDNKPSETNRIPDDTDFVSVRKRREPSTRGGRGGRGPQRRAPRQSEPVDK</sequence>
<name>A0A6C0DMP3_9ZZZZ</name>
<dbReference type="CDD" id="cd04458">
    <property type="entry name" value="CSP_CDS"/>
    <property type="match status" value="1"/>
</dbReference>
<accession>A0A6C0DMP3</accession>
<reference evidence="3" key="1">
    <citation type="journal article" date="2020" name="Nature">
        <title>Giant virus diversity and host interactions through global metagenomics.</title>
        <authorList>
            <person name="Schulz F."/>
            <person name="Roux S."/>
            <person name="Paez-Espino D."/>
            <person name="Jungbluth S."/>
            <person name="Walsh D.A."/>
            <person name="Denef V.J."/>
            <person name="McMahon K.D."/>
            <person name="Konstantinidis K.T."/>
            <person name="Eloe-Fadrosh E.A."/>
            <person name="Kyrpides N.C."/>
            <person name="Woyke T."/>
        </authorList>
    </citation>
    <scope>NUCLEOTIDE SEQUENCE</scope>
    <source>
        <strain evidence="3">GVMAG-M-3300023174-24</strain>
    </source>
</reference>
<organism evidence="3">
    <name type="scientific">viral metagenome</name>
    <dbReference type="NCBI Taxonomy" id="1070528"/>
    <lineage>
        <taxon>unclassified sequences</taxon>
        <taxon>metagenomes</taxon>
        <taxon>organismal metagenomes</taxon>
    </lineage>
</organism>
<feature type="compositionally biased region" description="Basic and acidic residues" evidence="1">
    <location>
        <begin position="124"/>
        <end position="133"/>
    </location>
</feature>
<dbReference type="PRINTS" id="PR00050">
    <property type="entry name" value="COLDSHOCK"/>
</dbReference>
<dbReference type="EMBL" id="MN739631">
    <property type="protein sequence ID" value="QHT17129.1"/>
    <property type="molecule type" value="Genomic_DNA"/>
</dbReference>
<dbReference type="AlphaFoldDB" id="A0A6C0DMP3"/>
<feature type="domain" description="CSD" evidence="2">
    <location>
        <begin position="14"/>
        <end position="88"/>
    </location>
</feature>
<protein>
    <recommendedName>
        <fullName evidence="2">CSD domain-containing protein</fullName>
    </recommendedName>
</protein>
<evidence type="ECO:0000256" key="1">
    <source>
        <dbReference type="SAM" id="MobiDB-lite"/>
    </source>
</evidence>
<dbReference type="Gene3D" id="2.40.50.140">
    <property type="entry name" value="Nucleic acid-binding proteins"/>
    <property type="match status" value="1"/>
</dbReference>
<evidence type="ECO:0000313" key="3">
    <source>
        <dbReference type="EMBL" id="QHT17129.1"/>
    </source>
</evidence>
<evidence type="ECO:0000259" key="2">
    <source>
        <dbReference type="PROSITE" id="PS51857"/>
    </source>
</evidence>
<dbReference type="GO" id="GO:0003676">
    <property type="term" value="F:nucleic acid binding"/>
    <property type="evidence" value="ECO:0007669"/>
    <property type="project" value="InterPro"/>
</dbReference>
<dbReference type="PROSITE" id="PS51857">
    <property type="entry name" value="CSD_2"/>
    <property type="match status" value="1"/>
</dbReference>
<dbReference type="SUPFAM" id="SSF50249">
    <property type="entry name" value="Nucleic acid-binding proteins"/>
    <property type="match status" value="1"/>
</dbReference>
<dbReference type="Pfam" id="PF00313">
    <property type="entry name" value="CSD"/>
    <property type="match status" value="1"/>
</dbReference>